<reference evidence="1" key="1">
    <citation type="submission" date="2022-06" db="EMBL/GenBank/DDBJ databases">
        <title>Genome Sequence of Candolleomyces eurysporus.</title>
        <authorList>
            <person name="Buettner E."/>
        </authorList>
    </citation>
    <scope>NUCLEOTIDE SEQUENCE</scope>
    <source>
        <strain evidence="1">VTCC 930004</strain>
    </source>
</reference>
<name>A0A9W8MLD3_9AGAR</name>
<evidence type="ECO:0000313" key="2">
    <source>
        <dbReference type="Proteomes" id="UP001140091"/>
    </source>
</evidence>
<dbReference type="EMBL" id="JANBPK010000722">
    <property type="protein sequence ID" value="KAJ2934252.1"/>
    <property type="molecule type" value="Genomic_DNA"/>
</dbReference>
<proteinExistence type="predicted"/>
<evidence type="ECO:0000313" key="1">
    <source>
        <dbReference type="EMBL" id="KAJ2934252.1"/>
    </source>
</evidence>
<dbReference type="OrthoDB" id="2563669at2759"/>
<organism evidence="1 2">
    <name type="scientific">Candolleomyces eurysporus</name>
    <dbReference type="NCBI Taxonomy" id="2828524"/>
    <lineage>
        <taxon>Eukaryota</taxon>
        <taxon>Fungi</taxon>
        <taxon>Dikarya</taxon>
        <taxon>Basidiomycota</taxon>
        <taxon>Agaricomycotina</taxon>
        <taxon>Agaricomycetes</taxon>
        <taxon>Agaricomycetidae</taxon>
        <taxon>Agaricales</taxon>
        <taxon>Agaricineae</taxon>
        <taxon>Psathyrellaceae</taxon>
        <taxon>Candolleomyces</taxon>
    </lineage>
</organism>
<dbReference type="AlphaFoldDB" id="A0A9W8MLD3"/>
<sequence>MIRTIPSKTGGVFSLVIDGFNTTSYIDTYIPNASTADEARGESLNSSCYRVHQFPPMNIVPPGYENRETHTVSLVYIGAGPLLLGADPLNLSVQFDSFALPIYPEDQMSASMIPRVEHPILVSSLLLTVGFLIVLDL</sequence>
<accession>A0A9W8MLD3</accession>
<feature type="non-terminal residue" evidence="1">
    <location>
        <position position="137"/>
    </location>
</feature>
<keyword evidence="2" id="KW-1185">Reference proteome</keyword>
<protein>
    <submittedName>
        <fullName evidence="1">Uncharacterized protein</fullName>
    </submittedName>
</protein>
<comment type="caution">
    <text evidence="1">The sequence shown here is derived from an EMBL/GenBank/DDBJ whole genome shotgun (WGS) entry which is preliminary data.</text>
</comment>
<gene>
    <name evidence="1" type="ORF">H1R20_g2854</name>
</gene>
<dbReference type="Proteomes" id="UP001140091">
    <property type="component" value="Unassembled WGS sequence"/>
</dbReference>